<dbReference type="KEGG" id="salo:EF888_07300"/>
<dbReference type="EMBL" id="QGGV01000007">
    <property type="protein sequence ID" value="PWK55534.1"/>
    <property type="molecule type" value="Genomic_DNA"/>
</dbReference>
<reference evidence="1 2" key="1">
    <citation type="submission" date="2018-05" db="EMBL/GenBank/DDBJ databases">
        <title>Genomic Encyclopedia of Type Strains, Phase IV (KMG-IV): sequencing the most valuable type-strain genomes for metagenomic binning, comparative biology and taxonomic classification.</title>
        <authorList>
            <person name="Goeker M."/>
        </authorList>
    </citation>
    <scope>NUCLEOTIDE SEQUENCE [LARGE SCALE GENOMIC DNA]</scope>
    <source>
        <strain evidence="1 2">DSM 103371</strain>
    </source>
</reference>
<sequence>MSGEVEIIGGWDGEHSYVVMHWDRHRDSGWAAAAFKSRGAALTFALAYAREHDCEMPSAEIINLAETRR</sequence>
<evidence type="ECO:0000313" key="2">
    <source>
        <dbReference type="Proteomes" id="UP000245390"/>
    </source>
</evidence>
<protein>
    <recommendedName>
        <fullName evidence="3">AP2 domain-containing protein</fullName>
    </recommendedName>
</protein>
<comment type="caution">
    <text evidence="1">The sequence shown here is derived from an EMBL/GenBank/DDBJ whole genome shotgun (WGS) entry which is preliminary data.</text>
</comment>
<dbReference type="RefSeq" id="WP_109760117.1">
    <property type="nucleotide sequence ID" value="NZ_CP034588.1"/>
</dbReference>
<dbReference type="AlphaFoldDB" id="A0A316G3L4"/>
<dbReference type="Proteomes" id="UP000245390">
    <property type="component" value="Unassembled WGS sequence"/>
</dbReference>
<evidence type="ECO:0008006" key="3">
    <source>
        <dbReference type="Google" id="ProtNLM"/>
    </source>
</evidence>
<evidence type="ECO:0000313" key="1">
    <source>
        <dbReference type="EMBL" id="PWK55534.1"/>
    </source>
</evidence>
<gene>
    <name evidence="1" type="ORF">C8D95_107200</name>
</gene>
<accession>A0A316G3L4</accession>
<organism evidence="1 2">
    <name type="scientific">Silicimonas algicola</name>
    <dbReference type="NCBI Taxonomy" id="1826607"/>
    <lineage>
        <taxon>Bacteria</taxon>
        <taxon>Pseudomonadati</taxon>
        <taxon>Pseudomonadota</taxon>
        <taxon>Alphaproteobacteria</taxon>
        <taxon>Rhodobacterales</taxon>
        <taxon>Paracoccaceae</taxon>
    </lineage>
</organism>
<dbReference type="OrthoDB" id="7874004at2"/>
<proteinExistence type="predicted"/>
<name>A0A316G3L4_9RHOB</name>
<keyword evidence="2" id="KW-1185">Reference proteome</keyword>